<dbReference type="InterPro" id="IPR050343">
    <property type="entry name" value="RsuA_PseudoU_synthase"/>
</dbReference>
<dbReference type="PANTHER" id="PTHR47683:SF4">
    <property type="entry name" value="PSEUDOURIDINE SYNTHASE"/>
    <property type="match status" value="1"/>
</dbReference>
<dbReference type="FunFam" id="3.10.290.10:FF:000003">
    <property type="entry name" value="Pseudouridine synthase"/>
    <property type="match status" value="1"/>
</dbReference>
<dbReference type="Gene3D" id="3.30.70.580">
    <property type="entry name" value="Pseudouridine synthase I, catalytic domain, N-terminal subdomain"/>
    <property type="match status" value="1"/>
</dbReference>
<dbReference type="OrthoDB" id="9807213at2"/>
<proteinExistence type="inferred from homology"/>
<comment type="similarity">
    <text evidence="1 5">Belongs to the pseudouridine synthase RsuA family.</text>
</comment>
<dbReference type="STRING" id="571933.SAMN05216362_1129"/>
<dbReference type="Gene3D" id="3.10.290.10">
    <property type="entry name" value="RNA-binding S4 domain"/>
    <property type="match status" value="1"/>
</dbReference>
<dbReference type="PROSITE" id="PS01149">
    <property type="entry name" value="PSI_RSU"/>
    <property type="match status" value="1"/>
</dbReference>
<evidence type="ECO:0000256" key="3">
    <source>
        <dbReference type="ARBA" id="ARBA00023235"/>
    </source>
</evidence>
<dbReference type="GO" id="GO:0000455">
    <property type="term" value="P:enzyme-directed rRNA pseudouridine synthesis"/>
    <property type="evidence" value="ECO:0007669"/>
    <property type="project" value="UniProtKB-ARBA"/>
</dbReference>
<dbReference type="NCBIfam" id="TIGR00093">
    <property type="entry name" value="pseudouridine synthase"/>
    <property type="match status" value="1"/>
</dbReference>
<dbReference type="InterPro" id="IPR042092">
    <property type="entry name" value="PsdUridine_s_RsuA/RluB/E/F_cat"/>
</dbReference>
<evidence type="ECO:0000256" key="5">
    <source>
        <dbReference type="RuleBase" id="RU003887"/>
    </source>
</evidence>
<dbReference type="PROSITE" id="PS50889">
    <property type="entry name" value="S4"/>
    <property type="match status" value="1"/>
</dbReference>
<dbReference type="SUPFAM" id="SSF55120">
    <property type="entry name" value="Pseudouridine synthase"/>
    <property type="match status" value="1"/>
</dbReference>
<dbReference type="InterPro" id="IPR000748">
    <property type="entry name" value="PsdUridine_synth_RsuA/RluB/E/F"/>
</dbReference>
<name>A0A1H9FF27_9BACI</name>
<dbReference type="Gene3D" id="3.30.70.1560">
    <property type="entry name" value="Alpha-L RNA-binding motif"/>
    <property type="match status" value="1"/>
</dbReference>
<keyword evidence="2 4" id="KW-0694">RNA-binding</keyword>
<gene>
    <name evidence="7" type="ORF">SAMN05216362_1129</name>
</gene>
<reference evidence="7 8" key="1">
    <citation type="submission" date="2016-10" db="EMBL/GenBank/DDBJ databases">
        <authorList>
            <person name="de Groot N.N."/>
        </authorList>
    </citation>
    <scope>NUCLEOTIDE SEQUENCE [LARGE SCALE GENOMIC DNA]</scope>
    <source>
        <strain evidence="7 8">DSM 21633</strain>
    </source>
</reference>
<dbReference type="Pfam" id="PF01479">
    <property type="entry name" value="S4"/>
    <property type="match status" value="1"/>
</dbReference>
<dbReference type="AlphaFoldDB" id="A0A1H9FF27"/>
<dbReference type="GO" id="GO:0120159">
    <property type="term" value="F:rRNA pseudouridine synthase activity"/>
    <property type="evidence" value="ECO:0007669"/>
    <property type="project" value="UniProtKB-ARBA"/>
</dbReference>
<dbReference type="FunFam" id="3.30.70.1560:FF:000001">
    <property type="entry name" value="Pseudouridine synthase"/>
    <property type="match status" value="1"/>
</dbReference>
<sequence>MRLDKVLANQGFGSRKDVKKLIKKGKVQVDGKAIKDSSFHVNPNESEIIVNGKVLNYRDYIYLMMNKPKGVISATHDRVETCVTDLLDEEYQPFSLFPVGRLDKDTVGLLMLTNDGELAHRLLSPQHHVEKIYEAEIKGLVTEQDVQAFKEGITLDDGYVTKPAQLTILDANDVSYVRINITEGKFHQIRRMFSALGHKVEELKRLQMGSLVLDGALDLGEYRELTEDELKHLQAH</sequence>
<dbReference type="EC" id="5.4.99.-" evidence="5"/>
<organism evidence="7 8">
    <name type="scientific">Piscibacillus halophilus</name>
    <dbReference type="NCBI Taxonomy" id="571933"/>
    <lineage>
        <taxon>Bacteria</taxon>
        <taxon>Bacillati</taxon>
        <taxon>Bacillota</taxon>
        <taxon>Bacilli</taxon>
        <taxon>Bacillales</taxon>
        <taxon>Bacillaceae</taxon>
        <taxon>Piscibacillus</taxon>
    </lineage>
</organism>
<keyword evidence="8" id="KW-1185">Reference proteome</keyword>
<dbReference type="CDD" id="cd00165">
    <property type="entry name" value="S4"/>
    <property type="match status" value="1"/>
</dbReference>
<accession>A0A1H9FF27</accession>
<protein>
    <recommendedName>
        <fullName evidence="5">Pseudouridine synthase</fullName>
        <ecNumber evidence="5">5.4.99.-</ecNumber>
    </recommendedName>
</protein>
<dbReference type="EMBL" id="FOES01000012">
    <property type="protein sequence ID" value="SEQ36551.1"/>
    <property type="molecule type" value="Genomic_DNA"/>
</dbReference>
<keyword evidence="3 5" id="KW-0413">Isomerase</keyword>
<dbReference type="PANTHER" id="PTHR47683">
    <property type="entry name" value="PSEUDOURIDINE SYNTHASE FAMILY PROTEIN-RELATED"/>
    <property type="match status" value="1"/>
</dbReference>
<dbReference type="InterPro" id="IPR018496">
    <property type="entry name" value="PsdUridine_synth_RsuA/RluB_CS"/>
</dbReference>
<evidence type="ECO:0000313" key="7">
    <source>
        <dbReference type="EMBL" id="SEQ36551.1"/>
    </source>
</evidence>
<dbReference type="SMART" id="SM00363">
    <property type="entry name" value="S4"/>
    <property type="match status" value="1"/>
</dbReference>
<dbReference type="GO" id="GO:0003723">
    <property type="term" value="F:RNA binding"/>
    <property type="evidence" value="ECO:0007669"/>
    <property type="project" value="UniProtKB-KW"/>
</dbReference>
<dbReference type="InterPro" id="IPR020094">
    <property type="entry name" value="TruA/RsuA/RluB/E/F_N"/>
</dbReference>
<dbReference type="SUPFAM" id="SSF55174">
    <property type="entry name" value="Alpha-L RNA-binding motif"/>
    <property type="match status" value="1"/>
</dbReference>
<dbReference type="InterPro" id="IPR020103">
    <property type="entry name" value="PsdUridine_synth_cat_dom_sf"/>
</dbReference>
<dbReference type="GO" id="GO:0005829">
    <property type="term" value="C:cytosol"/>
    <property type="evidence" value="ECO:0007669"/>
    <property type="project" value="UniProtKB-ARBA"/>
</dbReference>
<dbReference type="RefSeq" id="WP_091773377.1">
    <property type="nucleotide sequence ID" value="NZ_CAESCL010000040.1"/>
</dbReference>
<dbReference type="Pfam" id="PF00849">
    <property type="entry name" value="PseudoU_synth_2"/>
    <property type="match status" value="1"/>
</dbReference>
<dbReference type="Proteomes" id="UP000199427">
    <property type="component" value="Unassembled WGS sequence"/>
</dbReference>
<evidence type="ECO:0000313" key="8">
    <source>
        <dbReference type="Proteomes" id="UP000199427"/>
    </source>
</evidence>
<dbReference type="CDD" id="cd02553">
    <property type="entry name" value="PseudoU_synth_RsuA"/>
    <property type="match status" value="1"/>
</dbReference>
<evidence type="ECO:0000256" key="1">
    <source>
        <dbReference type="ARBA" id="ARBA00008348"/>
    </source>
</evidence>
<dbReference type="InterPro" id="IPR002942">
    <property type="entry name" value="S4_RNA-bd"/>
</dbReference>
<evidence type="ECO:0000256" key="2">
    <source>
        <dbReference type="ARBA" id="ARBA00022884"/>
    </source>
</evidence>
<feature type="domain" description="RNA-binding S4" evidence="6">
    <location>
        <begin position="1"/>
        <end position="59"/>
    </location>
</feature>
<dbReference type="InterPro" id="IPR006145">
    <property type="entry name" value="PsdUridine_synth_RsuA/RluA"/>
</dbReference>
<evidence type="ECO:0000259" key="6">
    <source>
        <dbReference type="SMART" id="SM00363"/>
    </source>
</evidence>
<evidence type="ECO:0000256" key="4">
    <source>
        <dbReference type="PROSITE-ProRule" id="PRU00182"/>
    </source>
</evidence>
<dbReference type="InterPro" id="IPR036986">
    <property type="entry name" value="S4_RNA-bd_sf"/>
</dbReference>